<keyword evidence="1" id="KW-0732">Signal</keyword>
<dbReference type="Gene3D" id="3.30.70.1070">
    <property type="entry name" value="Sporulation related repeat"/>
    <property type="match status" value="1"/>
</dbReference>
<feature type="domain" description="SPOR" evidence="2">
    <location>
        <begin position="61"/>
        <end position="138"/>
    </location>
</feature>
<dbReference type="Pfam" id="PF05036">
    <property type="entry name" value="SPOR"/>
    <property type="match status" value="1"/>
</dbReference>
<feature type="signal peptide" evidence="1">
    <location>
        <begin position="1"/>
        <end position="18"/>
    </location>
</feature>
<dbReference type="RefSeq" id="WP_084018555.1">
    <property type="nucleotide sequence ID" value="NZ_FWXS01000010.1"/>
</dbReference>
<dbReference type="SUPFAM" id="SSF110997">
    <property type="entry name" value="Sporulation related repeat"/>
    <property type="match status" value="1"/>
</dbReference>
<protein>
    <submittedName>
        <fullName evidence="3">Sporulation related domain-containing protein</fullName>
    </submittedName>
</protein>
<evidence type="ECO:0000313" key="3">
    <source>
        <dbReference type="EMBL" id="SMC84775.1"/>
    </source>
</evidence>
<dbReference type="OrthoDB" id="2473397at2"/>
<dbReference type="PROSITE" id="PS51724">
    <property type="entry name" value="SPOR"/>
    <property type="match status" value="1"/>
</dbReference>
<sequence length="146" mass="16879">MRFKILSIFVFISSIAVAQTNYVSETYGNLTIEYEESLQKLMMEKANAVCETPALPPPPIKEFCDGARVQIFYSKNRSEADQKLKEAKQLFPNLYSNIVYHSPDYKVYVGYFESRNDASSTLNKAKRNFPASFIYNEKFRCNLIKN</sequence>
<evidence type="ECO:0000259" key="2">
    <source>
        <dbReference type="PROSITE" id="PS51724"/>
    </source>
</evidence>
<proteinExistence type="predicted"/>
<dbReference type="AlphaFoldDB" id="A0A1W2CHP9"/>
<dbReference type="STRING" id="1434700.SAMN06296427_110104"/>
<dbReference type="InterPro" id="IPR036680">
    <property type="entry name" value="SPOR-like_sf"/>
</dbReference>
<dbReference type="GO" id="GO:0042834">
    <property type="term" value="F:peptidoglycan binding"/>
    <property type="evidence" value="ECO:0007669"/>
    <property type="project" value="InterPro"/>
</dbReference>
<evidence type="ECO:0000256" key="1">
    <source>
        <dbReference type="SAM" id="SignalP"/>
    </source>
</evidence>
<reference evidence="3 4" key="1">
    <citation type="submission" date="2017-04" db="EMBL/GenBank/DDBJ databases">
        <authorList>
            <person name="Afonso C.L."/>
            <person name="Miller P.J."/>
            <person name="Scott M.A."/>
            <person name="Spackman E."/>
            <person name="Goraichik I."/>
            <person name="Dimitrov K.M."/>
            <person name="Suarez D.L."/>
            <person name="Swayne D.E."/>
        </authorList>
    </citation>
    <scope>NUCLEOTIDE SEQUENCE [LARGE SCALE GENOMIC DNA]</scope>
    <source>
        <strain evidence="3 4">CGMCC 1.12708</strain>
    </source>
</reference>
<dbReference type="Proteomes" id="UP000192393">
    <property type="component" value="Unassembled WGS sequence"/>
</dbReference>
<gene>
    <name evidence="3" type="ORF">SAMN06296427_110104</name>
</gene>
<accession>A0A1W2CHP9</accession>
<keyword evidence="4" id="KW-1185">Reference proteome</keyword>
<dbReference type="InterPro" id="IPR007730">
    <property type="entry name" value="SPOR-like_dom"/>
</dbReference>
<feature type="chain" id="PRO_5012416029" evidence="1">
    <location>
        <begin position="19"/>
        <end position="146"/>
    </location>
</feature>
<organism evidence="3 4">
    <name type="scientific">Moheibacter sediminis</name>
    <dbReference type="NCBI Taxonomy" id="1434700"/>
    <lineage>
        <taxon>Bacteria</taxon>
        <taxon>Pseudomonadati</taxon>
        <taxon>Bacteroidota</taxon>
        <taxon>Flavobacteriia</taxon>
        <taxon>Flavobacteriales</taxon>
        <taxon>Weeksellaceae</taxon>
        <taxon>Moheibacter</taxon>
    </lineage>
</organism>
<evidence type="ECO:0000313" key="4">
    <source>
        <dbReference type="Proteomes" id="UP000192393"/>
    </source>
</evidence>
<name>A0A1W2CHP9_9FLAO</name>
<dbReference type="EMBL" id="FWXS01000010">
    <property type="protein sequence ID" value="SMC84775.1"/>
    <property type="molecule type" value="Genomic_DNA"/>
</dbReference>